<evidence type="ECO:0008006" key="5">
    <source>
        <dbReference type="Google" id="ProtNLM"/>
    </source>
</evidence>
<dbReference type="Proteomes" id="UP001156903">
    <property type="component" value="Unassembled WGS sequence"/>
</dbReference>
<dbReference type="Pfam" id="PF14559">
    <property type="entry name" value="TPR_19"/>
    <property type="match status" value="1"/>
</dbReference>
<sequence length="225" mass="24422">MVTDTRSPSRFTARRQLLGALLALGAAAPLLGHAASVDEAVQELQRGWETTRYQAPAAEREKRFDALAQRARALSQEHAGRAEPLVWEGIILSSLAGEKGGLGALPLVKQAKTLYEQAIQIDPKTLDGSAYNSLGVLYYKVPGWPIGFGDKDKARDLLQKALAVNPQGIDANYFYGEFLVETGKSADAVPYLEKALQAPDRPGRPLADKGRRDEARQLLQKAKGS</sequence>
<dbReference type="RefSeq" id="WP_284308894.1">
    <property type="nucleotide sequence ID" value="NZ_BSPB01000044.1"/>
</dbReference>
<feature type="signal peptide" evidence="2">
    <location>
        <begin position="1"/>
        <end position="34"/>
    </location>
</feature>
<name>A0ABQ6C8X9_9BURK</name>
<feature type="region of interest" description="Disordered" evidence="1">
    <location>
        <begin position="197"/>
        <end position="225"/>
    </location>
</feature>
<keyword evidence="2" id="KW-0732">Signal</keyword>
<dbReference type="InterPro" id="IPR006311">
    <property type="entry name" value="TAT_signal"/>
</dbReference>
<gene>
    <name evidence="3" type="ORF">GCM10007935_35420</name>
</gene>
<dbReference type="InterPro" id="IPR011990">
    <property type="entry name" value="TPR-like_helical_dom_sf"/>
</dbReference>
<dbReference type="PROSITE" id="PS51318">
    <property type="entry name" value="TAT"/>
    <property type="match status" value="1"/>
</dbReference>
<dbReference type="SUPFAM" id="SSF48452">
    <property type="entry name" value="TPR-like"/>
    <property type="match status" value="1"/>
</dbReference>
<feature type="compositionally biased region" description="Basic and acidic residues" evidence="1">
    <location>
        <begin position="201"/>
        <end position="216"/>
    </location>
</feature>
<accession>A0ABQ6C8X9</accession>
<evidence type="ECO:0000256" key="1">
    <source>
        <dbReference type="SAM" id="MobiDB-lite"/>
    </source>
</evidence>
<proteinExistence type="predicted"/>
<feature type="chain" id="PRO_5047361200" description="Tetratricopeptide repeat protein" evidence="2">
    <location>
        <begin position="35"/>
        <end position="225"/>
    </location>
</feature>
<organism evidence="3 4">
    <name type="scientific">Hydrogenophaga electricum</name>
    <dbReference type="NCBI Taxonomy" id="1230953"/>
    <lineage>
        <taxon>Bacteria</taxon>
        <taxon>Pseudomonadati</taxon>
        <taxon>Pseudomonadota</taxon>
        <taxon>Betaproteobacteria</taxon>
        <taxon>Burkholderiales</taxon>
        <taxon>Comamonadaceae</taxon>
        <taxon>Hydrogenophaga</taxon>
    </lineage>
</organism>
<comment type="caution">
    <text evidence="3">The sequence shown here is derived from an EMBL/GenBank/DDBJ whole genome shotgun (WGS) entry which is preliminary data.</text>
</comment>
<evidence type="ECO:0000313" key="4">
    <source>
        <dbReference type="Proteomes" id="UP001156903"/>
    </source>
</evidence>
<evidence type="ECO:0000256" key="2">
    <source>
        <dbReference type="SAM" id="SignalP"/>
    </source>
</evidence>
<evidence type="ECO:0000313" key="3">
    <source>
        <dbReference type="EMBL" id="GLS16102.1"/>
    </source>
</evidence>
<dbReference type="EMBL" id="BSPB01000044">
    <property type="protein sequence ID" value="GLS16102.1"/>
    <property type="molecule type" value="Genomic_DNA"/>
</dbReference>
<keyword evidence="4" id="KW-1185">Reference proteome</keyword>
<protein>
    <recommendedName>
        <fullName evidence="5">Tetratricopeptide repeat protein</fullName>
    </recommendedName>
</protein>
<reference evidence="4" key="1">
    <citation type="journal article" date="2019" name="Int. J. Syst. Evol. Microbiol.">
        <title>The Global Catalogue of Microorganisms (GCM) 10K type strain sequencing project: providing services to taxonomists for standard genome sequencing and annotation.</title>
        <authorList>
            <consortium name="The Broad Institute Genomics Platform"/>
            <consortium name="The Broad Institute Genome Sequencing Center for Infectious Disease"/>
            <person name="Wu L."/>
            <person name="Ma J."/>
        </authorList>
    </citation>
    <scope>NUCLEOTIDE SEQUENCE [LARGE SCALE GENOMIC DNA]</scope>
    <source>
        <strain evidence="4">NBRC 109341</strain>
    </source>
</reference>
<dbReference type="Gene3D" id="1.25.40.10">
    <property type="entry name" value="Tetratricopeptide repeat domain"/>
    <property type="match status" value="1"/>
</dbReference>